<keyword evidence="1" id="KW-0862">Zinc</keyword>
<evidence type="ECO:0000259" key="2">
    <source>
        <dbReference type="PROSITE" id="PS50158"/>
    </source>
</evidence>
<reference evidence="3 4" key="1">
    <citation type="submission" date="2023-02" db="EMBL/GenBank/DDBJ databases">
        <title>LHISI_Scaffold_Assembly.</title>
        <authorList>
            <person name="Stuart O.P."/>
            <person name="Cleave R."/>
            <person name="Magrath M.J.L."/>
            <person name="Mikheyev A.S."/>
        </authorList>
    </citation>
    <scope>NUCLEOTIDE SEQUENCE [LARGE SCALE GENOMIC DNA]</scope>
    <source>
        <strain evidence="3">Daus_M_001</strain>
        <tissue evidence="3">Leg muscle</tissue>
    </source>
</reference>
<evidence type="ECO:0000313" key="4">
    <source>
        <dbReference type="Proteomes" id="UP001159363"/>
    </source>
</evidence>
<dbReference type="InterPro" id="IPR036875">
    <property type="entry name" value="Znf_CCHC_sf"/>
</dbReference>
<keyword evidence="4" id="KW-1185">Reference proteome</keyword>
<dbReference type="SMART" id="SM00343">
    <property type="entry name" value="ZnF_C2HC"/>
    <property type="match status" value="2"/>
</dbReference>
<accession>A0ABQ9HR82</accession>
<dbReference type="Gene3D" id="4.10.60.10">
    <property type="entry name" value="Zinc finger, CCHC-type"/>
    <property type="match status" value="1"/>
</dbReference>
<proteinExistence type="predicted"/>
<dbReference type="PROSITE" id="PS50158">
    <property type="entry name" value="ZF_CCHC"/>
    <property type="match status" value="1"/>
</dbReference>
<protein>
    <recommendedName>
        <fullName evidence="2">CCHC-type domain-containing protein</fullName>
    </recommendedName>
</protein>
<dbReference type="Proteomes" id="UP001159363">
    <property type="component" value="Chromosome X"/>
</dbReference>
<name>A0ABQ9HR82_9NEOP</name>
<keyword evidence="1" id="KW-0479">Metal-binding</keyword>
<feature type="domain" description="CCHC-type" evidence="2">
    <location>
        <begin position="104"/>
        <end position="119"/>
    </location>
</feature>
<keyword evidence="1" id="KW-0863">Zinc-finger</keyword>
<organism evidence="3 4">
    <name type="scientific">Dryococelus australis</name>
    <dbReference type="NCBI Taxonomy" id="614101"/>
    <lineage>
        <taxon>Eukaryota</taxon>
        <taxon>Metazoa</taxon>
        <taxon>Ecdysozoa</taxon>
        <taxon>Arthropoda</taxon>
        <taxon>Hexapoda</taxon>
        <taxon>Insecta</taxon>
        <taxon>Pterygota</taxon>
        <taxon>Neoptera</taxon>
        <taxon>Polyneoptera</taxon>
        <taxon>Phasmatodea</taxon>
        <taxon>Verophasmatodea</taxon>
        <taxon>Anareolatae</taxon>
        <taxon>Phasmatidae</taxon>
        <taxon>Eurycanthinae</taxon>
        <taxon>Dryococelus</taxon>
    </lineage>
</organism>
<comment type="caution">
    <text evidence="3">The sequence shown here is derived from an EMBL/GenBank/DDBJ whole genome shotgun (WGS) entry which is preliminary data.</text>
</comment>
<dbReference type="SUPFAM" id="SSF57756">
    <property type="entry name" value="Retrovirus zinc finger-like domains"/>
    <property type="match status" value="1"/>
</dbReference>
<sequence length="171" mass="19104">MASNKIREKQISWFPGIKKLQGTDNYSSWKFGMEMYLAAEDLWPSVTGAETDKNKDQKAKSKICLMIDESLIHKTNTHPESGKITSSSALITKGRKDGSVTITCYKCNKKGHKANTCKNNIICFNCNRRRQKSNECYEKKSPIFKKGNATREIIPTTLIAAMSSVTTGIGD</sequence>
<evidence type="ECO:0000256" key="1">
    <source>
        <dbReference type="PROSITE-ProRule" id="PRU00047"/>
    </source>
</evidence>
<evidence type="ECO:0000313" key="3">
    <source>
        <dbReference type="EMBL" id="KAJ8886907.1"/>
    </source>
</evidence>
<dbReference type="InterPro" id="IPR001878">
    <property type="entry name" value="Znf_CCHC"/>
</dbReference>
<gene>
    <name evidence="3" type="ORF">PR048_013119</name>
</gene>
<dbReference type="EMBL" id="JARBHB010000004">
    <property type="protein sequence ID" value="KAJ8886907.1"/>
    <property type="molecule type" value="Genomic_DNA"/>
</dbReference>